<keyword evidence="1" id="KW-1133">Transmembrane helix</keyword>
<evidence type="ECO:0000313" key="3">
    <source>
        <dbReference type="Proteomes" id="UP001234178"/>
    </source>
</evidence>
<dbReference type="Proteomes" id="UP001234178">
    <property type="component" value="Unassembled WGS sequence"/>
</dbReference>
<keyword evidence="3" id="KW-1185">Reference proteome</keyword>
<organism evidence="2 3">
    <name type="scientific">Daphnia magna</name>
    <dbReference type="NCBI Taxonomy" id="35525"/>
    <lineage>
        <taxon>Eukaryota</taxon>
        <taxon>Metazoa</taxon>
        <taxon>Ecdysozoa</taxon>
        <taxon>Arthropoda</taxon>
        <taxon>Crustacea</taxon>
        <taxon>Branchiopoda</taxon>
        <taxon>Diplostraca</taxon>
        <taxon>Cladocera</taxon>
        <taxon>Anomopoda</taxon>
        <taxon>Daphniidae</taxon>
        <taxon>Daphnia</taxon>
    </lineage>
</organism>
<gene>
    <name evidence="2" type="ORF">OUZ56_017063</name>
</gene>
<feature type="transmembrane region" description="Helical" evidence="1">
    <location>
        <begin position="20"/>
        <end position="39"/>
    </location>
</feature>
<protein>
    <submittedName>
        <fullName evidence="2">Uncharacterized protein</fullName>
    </submittedName>
</protein>
<evidence type="ECO:0000313" key="2">
    <source>
        <dbReference type="EMBL" id="KAK4027922.1"/>
    </source>
</evidence>
<comment type="caution">
    <text evidence="2">The sequence shown here is derived from an EMBL/GenBank/DDBJ whole genome shotgun (WGS) entry which is preliminary data.</text>
</comment>
<sequence length="68" mass="7017">MELSGEDAVDSVSDSLCISGAASMAAGVFLVTLCDAIFFKKAGIIRLYLLLGVEHEDLTSIGIGLGIV</sequence>
<name>A0ABR0AS22_9CRUS</name>
<keyword evidence="1" id="KW-0472">Membrane</keyword>
<dbReference type="EMBL" id="JAOYFB010000038">
    <property type="protein sequence ID" value="KAK4027922.1"/>
    <property type="molecule type" value="Genomic_DNA"/>
</dbReference>
<proteinExistence type="predicted"/>
<evidence type="ECO:0000256" key="1">
    <source>
        <dbReference type="SAM" id="Phobius"/>
    </source>
</evidence>
<keyword evidence="1" id="KW-0812">Transmembrane</keyword>
<reference evidence="2 3" key="1">
    <citation type="journal article" date="2023" name="Nucleic Acids Res.">
        <title>The hologenome of Daphnia magna reveals possible DNA methylation and microbiome-mediated evolution of the host genome.</title>
        <authorList>
            <person name="Chaturvedi A."/>
            <person name="Li X."/>
            <person name="Dhandapani V."/>
            <person name="Marshall H."/>
            <person name="Kissane S."/>
            <person name="Cuenca-Cambronero M."/>
            <person name="Asole G."/>
            <person name="Calvet F."/>
            <person name="Ruiz-Romero M."/>
            <person name="Marangio P."/>
            <person name="Guigo R."/>
            <person name="Rago D."/>
            <person name="Mirbahai L."/>
            <person name="Eastwood N."/>
            <person name="Colbourne J.K."/>
            <person name="Zhou J."/>
            <person name="Mallon E."/>
            <person name="Orsini L."/>
        </authorList>
    </citation>
    <scope>NUCLEOTIDE SEQUENCE [LARGE SCALE GENOMIC DNA]</scope>
    <source>
        <strain evidence="2">LRV0_1</strain>
    </source>
</reference>
<accession>A0ABR0AS22</accession>